<sequence>MKTFPLSPGGAAENVTLIDNVITLTDLTPLPRFGLKGRGSGAWLQAQGRPLPQINQIANGVLRLGSEDLVVVETADDLRAAWHAAPAPKGYTAWREETWAWMHLSGPRLNDVLAKICPVDLSPAAFKDNQIAQTRVGYLEAIIWRHTFDGREGFSVFFDIAATAFFANAVATAAREFSEG</sequence>
<protein>
    <recommendedName>
        <fullName evidence="1">GCVT N-terminal domain-containing protein</fullName>
    </recommendedName>
</protein>
<dbReference type="Pfam" id="PF01571">
    <property type="entry name" value="GCV_T"/>
    <property type="match status" value="1"/>
</dbReference>
<proteinExistence type="predicted"/>
<dbReference type="SUPFAM" id="SSF103025">
    <property type="entry name" value="Folate-binding domain"/>
    <property type="match status" value="1"/>
</dbReference>
<dbReference type="Gene3D" id="3.30.1360.120">
    <property type="entry name" value="Probable tRNA modification gtpase trme, domain 1"/>
    <property type="match status" value="1"/>
</dbReference>
<keyword evidence="3" id="KW-1185">Reference proteome</keyword>
<dbReference type="AlphaFoldDB" id="A0A8J7IFK0"/>
<reference evidence="2" key="1">
    <citation type="submission" date="2020-10" db="EMBL/GenBank/DDBJ databases">
        <title>Paenihalocynthiibacter styelae gen. nov., sp. nov., isolated from stalked sea squirt Styela clava.</title>
        <authorList>
            <person name="Kim Y.-O."/>
            <person name="Yoon J.-H."/>
        </authorList>
    </citation>
    <scope>NUCLEOTIDE SEQUENCE</scope>
    <source>
        <strain evidence="2">MYP1-1</strain>
    </source>
</reference>
<evidence type="ECO:0000313" key="2">
    <source>
        <dbReference type="EMBL" id="MBI1495102.1"/>
    </source>
</evidence>
<accession>A0A8J7IFK0</accession>
<organism evidence="2 3">
    <name type="scientific">Halocynthiibacter styelae</name>
    <dbReference type="NCBI Taxonomy" id="2761955"/>
    <lineage>
        <taxon>Bacteria</taxon>
        <taxon>Pseudomonadati</taxon>
        <taxon>Pseudomonadota</taxon>
        <taxon>Alphaproteobacteria</taxon>
        <taxon>Rhodobacterales</taxon>
        <taxon>Paracoccaceae</taxon>
        <taxon>Halocynthiibacter</taxon>
    </lineage>
</organism>
<evidence type="ECO:0000259" key="1">
    <source>
        <dbReference type="Pfam" id="PF01571"/>
    </source>
</evidence>
<dbReference type="RefSeq" id="WP_228849824.1">
    <property type="nucleotide sequence ID" value="NZ_JADCKQ010000014.1"/>
</dbReference>
<comment type="caution">
    <text evidence="2">The sequence shown here is derived from an EMBL/GenBank/DDBJ whole genome shotgun (WGS) entry which is preliminary data.</text>
</comment>
<evidence type="ECO:0000313" key="3">
    <source>
        <dbReference type="Proteomes" id="UP000640583"/>
    </source>
</evidence>
<dbReference type="Proteomes" id="UP000640583">
    <property type="component" value="Unassembled WGS sequence"/>
</dbReference>
<dbReference type="EMBL" id="JADCKQ010000014">
    <property type="protein sequence ID" value="MBI1495102.1"/>
    <property type="molecule type" value="Genomic_DNA"/>
</dbReference>
<dbReference type="InterPro" id="IPR006222">
    <property type="entry name" value="GCVT_N"/>
</dbReference>
<dbReference type="InterPro" id="IPR027266">
    <property type="entry name" value="TrmE/GcvT-like"/>
</dbReference>
<gene>
    <name evidence="2" type="ORF">H1D41_15770</name>
</gene>
<name>A0A8J7IFK0_9RHOB</name>
<feature type="domain" description="GCVT N-terminal" evidence="1">
    <location>
        <begin position="63"/>
        <end position="177"/>
    </location>
</feature>